<evidence type="ECO:0000256" key="4">
    <source>
        <dbReference type="ARBA" id="ARBA00022989"/>
    </source>
</evidence>
<keyword evidence="2" id="KW-1003">Cell membrane</keyword>
<dbReference type="Pfam" id="PF12704">
    <property type="entry name" value="MacB_PCD"/>
    <property type="match status" value="2"/>
</dbReference>
<comment type="caution">
    <text evidence="10">The sequence shown here is derived from an EMBL/GenBank/DDBJ whole genome shotgun (WGS) entry which is preliminary data.</text>
</comment>
<dbReference type="EMBL" id="JBJYXY010000001">
    <property type="protein sequence ID" value="MFN2974529.1"/>
    <property type="molecule type" value="Genomic_DNA"/>
</dbReference>
<evidence type="ECO:0000256" key="6">
    <source>
        <dbReference type="ARBA" id="ARBA00038076"/>
    </source>
</evidence>
<keyword evidence="11" id="KW-1185">Reference proteome</keyword>
<dbReference type="RefSeq" id="WP_263413907.1">
    <property type="nucleotide sequence ID" value="NZ_BAABBH010000001.1"/>
</dbReference>
<dbReference type="InterPro" id="IPR047928">
    <property type="entry name" value="Perm_prefix_1"/>
</dbReference>
<feature type="transmembrane region" description="Helical" evidence="7">
    <location>
        <begin position="480"/>
        <end position="501"/>
    </location>
</feature>
<sequence>MNRPTLLHRIGAWLSALISRPRFEREMEEEIRFHMEQHAATLIAQGIAPAEAHRQARIAFGGAETSRDNIRSAIGLRPLDELLGDLRYAVRVLRNSPGFTLIAAASLALAIGANTTIFSVAHFMLLERLAVPHPTELRMLYREEGERSVYHGTWGSDYRADNGQFRSDSFPYPVYQQVQRAAGKDGVSVFAFKDIGTVNVASNGTAQAVEAQLVSGNFYESMKTIPELGRGILPADDGAPGTGAVAVISYDFWQRAFGGSRDVLGKVVRVDTFPVAIVGVNAKGFTGADGVQRAPELVMPMSMIATLHGTLGEDKVLESSRLCWIQMMVRKPATMTDAVLQNRLDHHFHTAVLATVTPAAGETVDRLVTDDGSRGEAIESMFMRRPMYILLGLVGCVLLLACANVANLMLARANNRQREISVRLALGAGRGRVFRQLLVESLLLAAIGGAAGAMLGYLGRTAAPALLQNAWQTNAMPIPFNWPIFAFTTAITLLTGILFGLAPAWQSTRTDVNTALKQGAATASRQRKAWTGKGLVAFQIAMATLLVAGSALFLRTMLNLSRVKPGFEPGGLLLFDVQPPEKQYPGVKSVALHRELTSRFAAVPGVDGASAASVALISGSSWNSGVRIEGESANLGDGRHVHTDDVSPEFFQVLRIRMLIGRGFTSTDTQTSPKVTVVNQAFVRKYLNGKNPIGLRISGGEIKVDGKSQPDWHTIIGVCADTQYNDLRTAPEPIYFTDKFQWSGQSDAAQGSVYLVRTQLAPAEIVPALREAATRLDPDLPLLNIRTQSQQIADVSRQERMFATLTAGFGVLALALACVGIYGVMAYTVSQRTHEIGIRLALGAERGRVRRMVLREAGWLAGAGVLVGLGAALGLAQLVSSLLYDTEARDPLSLTVTVTLLLAVSVTASWVPAERAARLEPVIALRQD</sequence>
<name>A0ABW9KIU5_9BACT</name>
<keyword evidence="5 7" id="KW-0472">Membrane</keyword>
<dbReference type="InterPro" id="IPR017800">
    <property type="entry name" value="ADOP"/>
</dbReference>
<keyword evidence="4 7" id="KW-1133">Transmembrane helix</keyword>
<dbReference type="InterPro" id="IPR003838">
    <property type="entry name" value="ABC3_permease_C"/>
</dbReference>
<evidence type="ECO:0000256" key="1">
    <source>
        <dbReference type="ARBA" id="ARBA00004651"/>
    </source>
</evidence>
<feature type="domain" description="ABC3 transporter permease C-terminal" evidence="8">
    <location>
        <begin position="394"/>
        <end position="510"/>
    </location>
</feature>
<comment type="subcellular location">
    <subcellularLocation>
        <location evidence="1">Cell membrane</location>
        <topology evidence="1">Multi-pass membrane protein</topology>
    </subcellularLocation>
</comment>
<evidence type="ECO:0000259" key="9">
    <source>
        <dbReference type="Pfam" id="PF12704"/>
    </source>
</evidence>
<evidence type="ECO:0000313" key="10">
    <source>
        <dbReference type="EMBL" id="MFN2974529.1"/>
    </source>
</evidence>
<feature type="transmembrane region" description="Helical" evidence="7">
    <location>
        <begin position="857"/>
        <end position="879"/>
    </location>
</feature>
<dbReference type="Proteomes" id="UP001634747">
    <property type="component" value="Unassembled WGS sequence"/>
</dbReference>
<dbReference type="InterPro" id="IPR050250">
    <property type="entry name" value="Macrolide_Exporter_MacB"/>
</dbReference>
<proteinExistence type="inferred from homology"/>
<gene>
    <name evidence="10" type="ORF">ACK2TP_02010</name>
</gene>
<protein>
    <submittedName>
        <fullName evidence="10">ADOP family duplicated permease</fullName>
    </submittedName>
</protein>
<keyword evidence="3 7" id="KW-0812">Transmembrane</keyword>
<comment type="similarity">
    <text evidence="6">Belongs to the ABC-4 integral membrane protein family.</text>
</comment>
<feature type="transmembrane region" description="Helical" evidence="7">
    <location>
        <begin position="101"/>
        <end position="125"/>
    </location>
</feature>
<dbReference type="Pfam" id="PF02687">
    <property type="entry name" value="FtsX"/>
    <property type="match status" value="2"/>
</dbReference>
<feature type="domain" description="MacB-like periplasmic core" evidence="9">
    <location>
        <begin position="602"/>
        <end position="775"/>
    </location>
</feature>
<feature type="transmembrane region" description="Helical" evidence="7">
    <location>
        <begin position="801"/>
        <end position="829"/>
    </location>
</feature>
<dbReference type="PANTHER" id="PTHR30572:SF4">
    <property type="entry name" value="ABC TRANSPORTER PERMEASE YTRF"/>
    <property type="match status" value="1"/>
</dbReference>
<dbReference type="NCBIfam" id="TIGR03434">
    <property type="entry name" value="ADOP"/>
    <property type="match status" value="1"/>
</dbReference>
<organism evidence="10 11">
    <name type="scientific">Terriglobus aquaticus</name>
    <dbReference type="NCBI Taxonomy" id="940139"/>
    <lineage>
        <taxon>Bacteria</taxon>
        <taxon>Pseudomonadati</taxon>
        <taxon>Acidobacteriota</taxon>
        <taxon>Terriglobia</taxon>
        <taxon>Terriglobales</taxon>
        <taxon>Acidobacteriaceae</taxon>
        <taxon>Terriglobus</taxon>
    </lineage>
</organism>
<feature type="domain" description="MacB-like periplasmic core" evidence="9">
    <location>
        <begin position="100"/>
        <end position="337"/>
    </location>
</feature>
<reference evidence="10 11" key="1">
    <citation type="submission" date="2024-12" db="EMBL/GenBank/DDBJ databases">
        <authorList>
            <person name="Lee Y."/>
        </authorList>
    </citation>
    <scope>NUCLEOTIDE SEQUENCE [LARGE SCALE GENOMIC DNA]</scope>
    <source>
        <strain evidence="10 11">03SUJ4</strain>
    </source>
</reference>
<feature type="transmembrane region" description="Helical" evidence="7">
    <location>
        <begin position="891"/>
        <end position="911"/>
    </location>
</feature>
<feature type="transmembrane region" description="Helical" evidence="7">
    <location>
        <begin position="535"/>
        <end position="554"/>
    </location>
</feature>
<dbReference type="PANTHER" id="PTHR30572">
    <property type="entry name" value="MEMBRANE COMPONENT OF TRANSPORTER-RELATED"/>
    <property type="match status" value="1"/>
</dbReference>
<evidence type="ECO:0000313" key="11">
    <source>
        <dbReference type="Proteomes" id="UP001634747"/>
    </source>
</evidence>
<evidence type="ECO:0000256" key="7">
    <source>
        <dbReference type="SAM" id="Phobius"/>
    </source>
</evidence>
<accession>A0ABW9KIU5</accession>
<evidence type="ECO:0000256" key="2">
    <source>
        <dbReference type="ARBA" id="ARBA00022475"/>
    </source>
</evidence>
<feature type="transmembrane region" description="Helical" evidence="7">
    <location>
        <begin position="387"/>
        <end position="410"/>
    </location>
</feature>
<feature type="domain" description="ABC3 transporter permease C-terminal" evidence="8">
    <location>
        <begin position="809"/>
        <end position="921"/>
    </location>
</feature>
<evidence type="ECO:0000256" key="3">
    <source>
        <dbReference type="ARBA" id="ARBA00022692"/>
    </source>
</evidence>
<feature type="transmembrane region" description="Helical" evidence="7">
    <location>
        <begin position="437"/>
        <end position="460"/>
    </location>
</feature>
<evidence type="ECO:0000259" key="8">
    <source>
        <dbReference type="Pfam" id="PF02687"/>
    </source>
</evidence>
<dbReference type="InterPro" id="IPR025857">
    <property type="entry name" value="MacB_PCD"/>
</dbReference>
<evidence type="ECO:0000256" key="5">
    <source>
        <dbReference type="ARBA" id="ARBA00023136"/>
    </source>
</evidence>
<dbReference type="NCBIfam" id="NF038403">
    <property type="entry name" value="perm_prefix_1"/>
    <property type="match status" value="1"/>
</dbReference>